<organism evidence="3 4">
    <name type="scientific">Nocardiopsis exhalans</name>
    <dbReference type="NCBI Taxonomy" id="163604"/>
    <lineage>
        <taxon>Bacteria</taxon>
        <taxon>Bacillati</taxon>
        <taxon>Actinomycetota</taxon>
        <taxon>Actinomycetes</taxon>
        <taxon>Streptosporangiales</taxon>
        <taxon>Nocardiopsidaceae</taxon>
        <taxon>Nocardiopsis</taxon>
    </lineage>
</organism>
<evidence type="ECO:0000256" key="1">
    <source>
        <dbReference type="ARBA" id="ARBA00023125"/>
    </source>
</evidence>
<keyword evidence="1" id="KW-0238">DNA-binding</keyword>
<name>A0ABY5DE32_9ACTN</name>
<gene>
    <name evidence="3" type="ORF">NE857_13850</name>
</gene>
<evidence type="ECO:0000313" key="4">
    <source>
        <dbReference type="Proteomes" id="UP001055940"/>
    </source>
</evidence>
<dbReference type="InterPro" id="IPR032783">
    <property type="entry name" value="AraC_lig"/>
</dbReference>
<keyword evidence="4" id="KW-1185">Reference proteome</keyword>
<protein>
    <submittedName>
        <fullName evidence="3">Cupin domain-containing protein</fullName>
    </submittedName>
</protein>
<dbReference type="EMBL" id="CP099837">
    <property type="protein sequence ID" value="USY22592.1"/>
    <property type="molecule type" value="Genomic_DNA"/>
</dbReference>
<proteinExistence type="predicted"/>
<dbReference type="Pfam" id="PF12852">
    <property type="entry name" value="Cupin_6"/>
    <property type="match status" value="1"/>
</dbReference>
<feature type="domain" description="AraC-type transcription regulator ligand-binding" evidence="2">
    <location>
        <begin position="25"/>
        <end position="89"/>
    </location>
</feature>
<reference evidence="3" key="1">
    <citation type="submission" date="2022-06" db="EMBL/GenBank/DDBJ databases">
        <authorList>
            <person name="Ping M."/>
        </authorList>
    </citation>
    <scope>NUCLEOTIDE SEQUENCE</scope>
    <source>
        <strain evidence="3">JCM11759T</strain>
    </source>
</reference>
<evidence type="ECO:0000259" key="2">
    <source>
        <dbReference type="Pfam" id="PF12852"/>
    </source>
</evidence>
<evidence type="ECO:0000313" key="3">
    <source>
        <dbReference type="EMBL" id="USY22592.1"/>
    </source>
</evidence>
<sequence>MHHPRWHTGPPEIALGPRVCGVNPDGPDLLLSGSYDVAGEISRRLLSVLPRAFVVPATEYRCSAMDLVVEETLKDRPGQQVVLDRLLDIAQ</sequence>
<dbReference type="Proteomes" id="UP001055940">
    <property type="component" value="Chromosome"/>
</dbReference>
<accession>A0ABY5DE32</accession>